<reference evidence="2" key="1">
    <citation type="submission" date="2021-01" db="EMBL/GenBank/DDBJ databases">
        <authorList>
            <person name="Corre E."/>
            <person name="Pelletier E."/>
            <person name="Niang G."/>
            <person name="Scheremetjew M."/>
            <person name="Finn R."/>
            <person name="Kale V."/>
            <person name="Holt S."/>
            <person name="Cochrane G."/>
            <person name="Meng A."/>
            <person name="Brown T."/>
            <person name="Cohen L."/>
        </authorList>
    </citation>
    <scope>NUCLEOTIDE SEQUENCE</scope>
    <source>
        <strain evidence="2">Grunow 1884</strain>
    </source>
</reference>
<protein>
    <submittedName>
        <fullName evidence="2">Uncharacterized protein</fullName>
    </submittedName>
</protein>
<sequence>MCPRERTDEAASACCSKTPLPPPQNPHYVEDLIDDVYPDPPQVPAGWVHIRSAASVSVAQFREEQGGLKGGSAEEEIFNELSSSFASSVAGGAKWAAEGAWAAASSAAKSAKSVNERFHVLDKAAGAAKVAAASAKIAAVSAMETAKRYEGRKQKEEKAQDQIRKSIGASIELAKRKR</sequence>
<name>A0A7S1ZI82_TRICV</name>
<organism evidence="2">
    <name type="scientific">Trieres chinensis</name>
    <name type="common">Marine centric diatom</name>
    <name type="synonym">Odontella sinensis</name>
    <dbReference type="NCBI Taxonomy" id="1514140"/>
    <lineage>
        <taxon>Eukaryota</taxon>
        <taxon>Sar</taxon>
        <taxon>Stramenopiles</taxon>
        <taxon>Ochrophyta</taxon>
        <taxon>Bacillariophyta</taxon>
        <taxon>Mediophyceae</taxon>
        <taxon>Biddulphiophycidae</taxon>
        <taxon>Eupodiscales</taxon>
        <taxon>Parodontellaceae</taxon>
        <taxon>Trieres</taxon>
    </lineage>
</organism>
<dbReference type="AlphaFoldDB" id="A0A7S1ZI82"/>
<feature type="region of interest" description="Disordered" evidence="1">
    <location>
        <begin position="1"/>
        <end position="26"/>
    </location>
</feature>
<accession>A0A7S1ZI82</accession>
<evidence type="ECO:0000256" key="1">
    <source>
        <dbReference type="SAM" id="MobiDB-lite"/>
    </source>
</evidence>
<dbReference type="EMBL" id="HBGO01017990">
    <property type="protein sequence ID" value="CAD9339736.1"/>
    <property type="molecule type" value="Transcribed_RNA"/>
</dbReference>
<proteinExistence type="predicted"/>
<evidence type="ECO:0000313" key="2">
    <source>
        <dbReference type="EMBL" id="CAD9339736.1"/>
    </source>
</evidence>
<gene>
    <name evidence="2" type="ORF">OSIN01602_LOCUS10294</name>
</gene>